<dbReference type="Gene3D" id="3.10.28.10">
    <property type="entry name" value="Homing endonucleases"/>
    <property type="match status" value="2"/>
</dbReference>
<dbReference type="SUPFAM" id="SSF55608">
    <property type="entry name" value="Homing endonucleases"/>
    <property type="match status" value="2"/>
</dbReference>
<dbReference type="InterPro" id="IPR004860">
    <property type="entry name" value="LAGLIDADG_dom"/>
</dbReference>
<dbReference type="OrthoDB" id="5424169at2759"/>
<dbReference type="InterPro" id="IPR027434">
    <property type="entry name" value="Homing_endonucl"/>
</dbReference>
<dbReference type="PANTHER" id="PTHR36181">
    <property type="entry name" value="INTRON-ENCODED ENDONUCLEASE AI3-RELATED"/>
    <property type="match status" value="1"/>
</dbReference>
<feature type="domain" description="Homing endonuclease LAGLIDADG" evidence="2">
    <location>
        <begin position="154"/>
        <end position="252"/>
    </location>
</feature>
<keyword evidence="4" id="KW-1185">Reference proteome</keyword>
<dbReference type="AlphaFoldDB" id="A0A1B7MGP0"/>
<comment type="function">
    <text evidence="1">Mitochondrial DNA endonuclease involved in intron homing.</text>
</comment>
<dbReference type="Proteomes" id="UP000092154">
    <property type="component" value="Unassembled WGS sequence"/>
</dbReference>
<keyword evidence="3" id="KW-0255">Endonuclease</keyword>
<evidence type="ECO:0000313" key="4">
    <source>
        <dbReference type="Proteomes" id="UP000092154"/>
    </source>
</evidence>
<dbReference type="InterPro" id="IPR051289">
    <property type="entry name" value="LAGLIDADG_Endonuclease"/>
</dbReference>
<proteinExistence type="predicted"/>
<keyword evidence="3" id="KW-0540">Nuclease</keyword>
<feature type="domain" description="Homing endonuclease LAGLIDADG" evidence="2">
    <location>
        <begin position="20"/>
        <end position="106"/>
    </location>
</feature>
<reference evidence="3 4" key="1">
    <citation type="submission" date="2016-06" db="EMBL/GenBank/DDBJ databases">
        <title>Comparative genomics of the ectomycorrhizal sister species Rhizopogon vinicolor and Rhizopogon vesiculosus (Basidiomycota: Boletales) reveals a divergence of the mating type B locus.</title>
        <authorList>
            <consortium name="DOE Joint Genome Institute"/>
            <person name="Mujic A.B."/>
            <person name="Kuo A."/>
            <person name="Tritt A."/>
            <person name="Lipzen A."/>
            <person name="Chen C."/>
            <person name="Johnson J."/>
            <person name="Sharma A."/>
            <person name="Barry K."/>
            <person name="Grigoriev I.V."/>
            <person name="Spatafora J.W."/>
        </authorList>
    </citation>
    <scope>NUCLEOTIDE SEQUENCE [LARGE SCALE GENOMIC DNA]</scope>
    <source>
        <strain evidence="3 4">AM-OR11-026</strain>
    </source>
</reference>
<name>A0A1B7MGP0_9AGAM</name>
<protein>
    <submittedName>
        <fullName evidence="3">Homing endonuclease</fullName>
    </submittedName>
</protein>
<evidence type="ECO:0000256" key="1">
    <source>
        <dbReference type="ARBA" id="ARBA00002670"/>
    </source>
</evidence>
<evidence type="ECO:0000259" key="2">
    <source>
        <dbReference type="Pfam" id="PF00961"/>
    </source>
</evidence>
<accession>A0A1B7MGP0</accession>
<dbReference type="STRING" id="1314800.A0A1B7MGP0"/>
<dbReference type="PANTHER" id="PTHR36181:SF4">
    <property type="entry name" value="LAGLIDADG ENDONUCLEASE"/>
    <property type="match status" value="1"/>
</dbReference>
<gene>
    <name evidence="3" type="ORF">K503DRAFT_794898</name>
</gene>
<dbReference type="InParanoid" id="A0A1B7MGP0"/>
<evidence type="ECO:0000313" key="3">
    <source>
        <dbReference type="EMBL" id="OAX31765.1"/>
    </source>
</evidence>
<dbReference type="Pfam" id="PF00961">
    <property type="entry name" value="LAGLIDADG_1"/>
    <property type="match status" value="2"/>
</dbReference>
<sequence>MNRDFTKPRQNEKLLAWQVTGLADSEGGFNCTISTGKFVKLEFKVTQKSHSEGILHELKDYFGCGSVVIDNRETDTKKYHVTSLSNILNNIIPHFDSYPSILMEKKEHLNTKGMNKERSFEDKFNFCQSFLGIEKLNGEVITKCDLPANWVQTFLTGESMFYVYVSEKESRGKIYQGCDPSLELAILFSLKKFFQGGYIKPKYDYMSLSECKASRSVNRFILRDTASIIKFVDKYPMLTRKSLDYLDWKEIVELKFKGAHKTIEGLTLIKNIKSKMNSRRTN</sequence>
<dbReference type="GO" id="GO:0004519">
    <property type="term" value="F:endonuclease activity"/>
    <property type="evidence" value="ECO:0007669"/>
    <property type="project" value="UniProtKB-KW"/>
</dbReference>
<keyword evidence="3" id="KW-0378">Hydrolase</keyword>
<dbReference type="EMBL" id="KV449252">
    <property type="protein sequence ID" value="OAX31765.1"/>
    <property type="molecule type" value="Genomic_DNA"/>
</dbReference>
<dbReference type="GO" id="GO:0005739">
    <property type="term" value="C:mitochondrion"/>
    <property type="evidence" value="ECO:0007669"/>
    <property type="project" value="UniProtKB-ARBA"/>
</dbReference>
<organism evidence="3 4">
    <name type="scientific">Rhizopogon vinicolor AM-OR11-026</name>
    <dbReference type="NCBI Taxonomy" id="1314800"/>
    <lineage>
        <taxon>Eukaryota</taxon>
        <taxon>Fungi</taxon>
        <taxon>Dikarya</taxon>
        <taxon>Basidiomycota</taxon>
        <taxon>Agaricomycotina</taxon>
        <taxon>Agaricomycetes</taxon>
        <taxon>Agaricomycetidae</taxon>
        <taxon>Boletales</taxon>
        <taxon>Suillineae</taxon>
        <taxon>Rhizopogonaceae</taxon>
        <taxon>Rhizopogon</taxon>
    </lineage>
</organism>